<sequence length="473" mass="53575">MSTLLPYTDATFPDRRSAPMPYAARPDPFVYIDRQAKHLQHHIQSLLDAQSEGLLAGLSGRPTNDDDVLSNGSSTPTPTISAIASPGRPARTIPVRQPPKKKIGLRAARKGILRSMNELLTLREEEKRVIQSRIRERRDAIIEVDTFATKKGSLEKTISAMQNDRDNMRTREAKREAKSLEHEIEELELKLAEMKTRHRHLMQEISQAENSVAAKLSSYNESLSILDAEVCRYLRNPPLQPLKPDTDKSSFYSLHPKRRTLEMAREHWQAEQVELRKRQHSVDLEISALDEGGPVWLGVLNDISSFEKRLKEKMQQSIMLSKSSLNAEQDTGDHERGKRILADMEEITQRLTEHFALAEEKDWKLLVCSIGTELEALKEAQGMVTSLFKLPEEPDTVSDTNTQVTNTDTNIHTSTNTNTDKLINENDASDDDEHTDEPPADLLRDTTPNLRPAISRSEDEDDEPDPAWLLSDL</sequence>
<feature type="compositionally biased region" description="Low complexity" evidence="2">
    <location>
        <begin position="397"/>
        <end position="410"/>
    </location>
</feature>
<evidence type="ECO:0000256" key="1">
    <source>
        <dbReference type="SAM" id="Coils"/>
    </source>
</evidence>
<keyword evidence="1" id="KW-0175">Coiled coil</keyword>
<feature type="region of interest" description="Disordered" evidence="2">
    <location>
        <begin position="57"/>
        <end position="79"/>
    </location>
</feature>
<accession>A0AAD4PZV0</accession>
<dbReference type="Proteomes" id="UP001201262">
    <property type="component" value="Unassembled WGS sequence"/>
</dbReference>
<evidence type="ECO:0008006" key="5">
    <source>
        <dbReference type="Google" id="ProtNLM"/>
    </source>
</evidence>
<feature type="compositionally biased region" description="Polar residues" evidence="2">
    <location>
        <begin position="411"/>
        <end position="421"/>
    </location>
</feature>
<feature type="region of interest" description="Disordered" evidence="2">
    <location>
        <begin position="393"/>
        <end position="473"/>
    </location>
</feature>
<protein>
    <recommendedName>
        <fullName evidence="5">Atg28p</fullName>
    </recommendedName>
</protein>
<reference evidence="3" key="1">
    <citation type="submission" date="2021-12" db="EMBL/GenBank/DDBJ databases">
        <title>Convergent genome expansion in fungi linked to evolution of root-endophyte symbiosis.</title>
        <authorList>
            <consortium name="DOE Joint Genome Institute"/>
            <person name="Ke Y.-H."/>
            <person name="Bonito G."/>
            <person name="Liao H.-L."/>
            <person name="Looney B."/>
            <person name="Rojas-Flechas A."/>
            <person name="Nash J."/>
            <person name="Hameed K."/>
            <person name="Schadt C."/>
            <person name="Martin F."/>
            <person name="Crous P.W."/>
            <person name="Miettinen O."/>
            <person name="Magnuson J.K."/>
            <person name="Labbe J."/>
            <person name="Jacobson D."/>
            <person name="Doktycz M.J."/>
            <person name="Veneault-Fourrey C."/>
            <person name="Kuo A."/>
            <person name="Mondo S."/>
            <person name="Calhoun S."/>
            <person name="Riley R."/>
            <person name="Ohm R."/>
            <person name="LaButti K."/>
            <person name="Andreopoulos B."/>
            <person name="Pangilinan J."/>
            <person name="Nolan M."/>
            <person name="Tritt A."/>
            <person name="Clum A."/>
            <person name="Lipzen A."/>
            <person name="Daum C."/>
            <person name="Barry K."/>
            <person name="Grigoriev I.V."/>
            <person name="Vilgalys R."/>
        </authorList>
    </citation>
    <scope>NUCLEOTIDE SEQUENCE</scope>
    <source>
        <strain evidence="3">PMI_201</strain>
    </source>
</reference>
<gene>
    <name evidence="3" type="ORF">BGW36DRAFT_373566</name>
</gene>
<feature type="coiled-coil region" evidence="1">
    <location>
        <begin position="163"/>
        <end position="211"/>
    </location>
</feature>
<keyword evidence="4" id="KW-1185">Reference proteome</keyword>
<evidence type="ECO:0000313" key="3">
    <source>
        <dbReference type="EMBL" id="KAH8700174.1"/>
    </source>
</evidence>
<feature type="compositionally biased region" description="Polar residues" evidence="2">
    <location>
        <begin position="70"/>
        <end position="79"/>
    </location>
</feature>
<proteinExistence type="predicted"/>
<comment type="caution">
    <text evidence="3">The sequence shown here is derived from an EMBL/GenBank/DDBJ whole genome shotgun (WGS) entry which is preliminary data.</text>
</comment>
<dbReference type="GeneID" id="70245880"/>
<dbReference type="RefSeq" id="XP_046073880.1">
    <property type="nucleotide sequence ID" value="XM_046215593.1"/>
</dbReference>
<feature type="compositionally biased region" description="Acidic residues" evidence="2">
    <location>
        <begin position="427"/>
        <end position="439"/>
    </location>
</feature>
<feature type="region of interest" description="Disordered" evidence="2">
    <location>
        <begin position="1"/>
        <end position="20"/>
    </location>
</feature>
<organism evidence="3 4">
    <name type="scientific">Talaromyces proteolyticus</name>
    <dbReference type="NCBI Taxonomy" id="1131652"/>
    <lineage>
        <taxon>Eukaryota</taxon>
        <taxon>Fungi</taxon>
        <taxon>Dikarya</taxon>
        <taxon>Ascomycota</taxon>
        <taxon>Pezizomycotina</taxon>
        <taxon>Eurotiomycetes</taxon>
        <taxon>Eurotiomycetidae</taxon>
        <taxon>Eurotiales</taxon>
        <taxon>Trichocomaceae</taxon>
        <taxon>Talaromyces</taxon>
        <taxon>Talaromyces sect. Bacilispori</taxon>
    </lineage>
</organism>
<evidence type="ECO:0000256" key="2">
    <source>
        <dbReference type="SAM" id="MobiDB-lite"/>
    </source>
</evidence>
<name>A0AAD4PZV0_9EURO</name>
<evidence type="ECO:0000313" key="4">
    <source>
        <dbReference type="Proteomes" id="UP001201262"/>
    </source>
</evidence>
<dbReference type="AlphaFoldDB" id="A0AAD4PZV0"/>
<dbReference type="EMBL" id="JAJTJA010000004">
    <property type="protein sequence ID" value="KAH8700174.1"/>
    <property type="molecule type" value="Genomic_DNA"/>
</dbReference>